<keyword evidence="4" id="KW-0804">Transcription</keyword>
<evidence type="ECO:0000256" key="1">
    <source>
        <dbReference type="ARBA" id="ARBA00004123"/>
    </source>
</evidence>
<comment type="subcellular location">
    <subcellularLocation>
        <location evidence="1">Nucleus</location>
    </subcellularLocation>
</comment>
<reference evidence="8 9" key="1">
    <citation type="journal article" date="2019" name="Nat. Ecol. Evol.">
        <title>Megaphylogeny resolves global patterns of mushroom evolution.</title>
        <authorList>
            <person name="Varga T."/>
            <person name="Krizsan K."/>
            <person name="Foldi C."/>
            <person name="Dima B."/>
            <person name="Sanchez-Garcia M."/>
            <person name="Sanchez-Ramirez S."/>
            <person name="Szollosi G.J."/>
            <person name="Szarkandi J.G."/>
            <person name="Papp V."/>
            <person name="Albert L."/>
            <person name="Andreopoulos W."/>
            <person name="Angelini C."/>
            <person name="Antonin V."/>
            <person name="Barry K.W."/>
            <person name="Bougher N.L."/>
            <person name="Buchanan P."/>
            <person name="Buyck B."/>
            <person name="Bense V."/>
            <person name="Catcheside P."/>
            <person name="Chovatia M."/>
            <person name="Cooper J."/>
            <person name="Damon W."/>
            <person name="Desjardin D."/>
            <person name="Finy P."/>
            <person name="Geml J."/>
            <person name="Haridas S."/>
            <person name="Hughes K."/>
            <person name="Justo A."/>
            <person name="Karasinski D."/>
            <person name="Kautmanova I."/>
            <person name="Kiss B."/>
            <person name="Kocsube S."/>
            <person name="Kotiranta H."/>
            <person name="LaButti K.M."/>
            <person name="Lechner B.E."/>
            <person name="Liimatainen K."/>
            <person name="Lipzen A."/>
            <person name="Lukacs Z."/>
            <person name="Mihaltcheva S."/>
            <person name="Morgado L.N."/>
            <person name="Niskanen T."/>
            <person name="Noordeloos M.E."/>
            <person name="Ohm R.A."/>
            <person name="Ortiz-Santana B."/>
            <person name="Ovrebo C."/>
            <person name="Racz N."/>
            <person name="Riley R."/>
            <person name="Savchenko A."/>
            <person name="Shiryaev A."/>
            <person name="Soop K."/>
            <person name="Spirin V."/>
            <person name="Szebenyi C."/>
            <person name="Tomsovsky M."/>
            <person name="Tulloss R.E."/>
            <person name="Uehling J."/>
            <person name="Grigoriev I.V."/>
            <person name="Vagvolgyi C."/>
            <person name="Papp T."/>
            <person name="Martin F.M."/>
            <person name="Miettinen O."/>
            <person name="Hibbett D.S."/>
            <person name="Nagy L.G."/>
        </authorList>
    </citation>
    <scope>NUCLEOTIDE SEQUENCE [LARGE SCALE GENOMIC DNA]</scope>
    <source>
        <strain evidence="8 9">CBS 309.79</strain>
    </source>
</reference>
<keyword evidence="5" id="KW-0539">Nucleus</keyword>
<dbReference type="InterPro" id="IPR036864">
    <property type="entry name" value="Zn2-C6_fun-type_DNA-bd_sf"/>
</dbReference>
<dbReference type="OrthoDB" id="2595934at2759"/>
<dbReference type="InterPro" id="IPR051089">
    <property type="entry name" value="prtT"/>
</dbReference>
<proteinExistence type="predicted"/>
<evidence type="ECO:0000256" key="4">
    <source>
        <dbReference type="ARBA" id="ARBA00023163"/>
    </source>
</evidence>
<dbReference type="GO" id="GO:0000981">
    <property type="term" value="F:DNA-binding transcription factor activity, RNA polymerase II-specific"/>
    <property type="evidence" value="ECO:0007669"/>
    <property type="project" value="InterPro"/>
</dbReference>
<gene>
    <name evidence="8" type="ORF">BDV98DRAFT_653519</name>
</gene>
<feature type="compositionally biased region" description="Low complexity" evidence="6">
    <location>
        <begin position="74"/>
        <end position="107"/>
    </location>
</feature>
<evidence type="ECO:0000256" key="6">
    <source>
        <dbReference type="SAM" id="MobiDB-lite"/>
    </source>
</evidence>
<dbReference type="CDD" id="cd00067">
    <property type="entry name" value="GAL4"/>
    <property type="match status" value="1"/>
</dbReference>
<keyword evidence="9" id="KW-1185">Reference proteome</keyword>
<evidence type="ECO:0000313" key="9">
    <source>
        <dbReference type="Proteomes" id="UP000305067"/>
    </source>
</evidence>
<keyword evidence="3" id="KW-0238">DNA-binding</keyword>
<dbReference type="SMART" id="SM00066">
    <property type="entry name" value="GAL4"/>
    <property type="match status" value="1"/>
</dbReference>
<dbReference type="GO" id="GO:0008270">
    <property type="term" value="F:zinc ion binding"/>
    <property type="evidence" value="ECO:0007669"/>
    <property type="project" value="InterPro"/>
</dbReference>
<evidence type="ECO:0000259" key="7">
    <source>
        <dbReference type="PROSITE" id="PS50048"/>
    </source>
</evidence>
<keyword evidence="2" id="KW-0805">Transcription regulation</keyword>
<protein>
    <recommendedName>
        <fullName evidence="7">Zn(2)-C6 fungal-type domain-containing protein</fullName>
    </recommendedName>
</protein>
<dbReference type="GO" id="GO:0000976">
    <property type="term" value="F:transcription cis-regulatory region binding"/>
    <property type="evidence" value="ECO:0007669"/>
    <property type="project" value="TreeGrafter"/>
</dbReference>
<feature type="domain" description="Zn(2)-C6 fungal-type" evidence="7">
    <location>
        <begin position="25"/>
        <end position="63"/>
    </location>
</feature>
<name>A0A5C3QV90_9AGAR</name>
<evidence type="ECO:0000256" key="2">
    <source>
        <dbReference type="ARBA" id="ARBA00023015"/>
    </source>
</evidence>
<accession>A0A5C3QV90</accession>
<evidence type="ECO:0000313" key="8">
    <source>
        <dbReference type="EMBL" id="TFL05906.1"/>
    </source>
</evidence>
<sequence length="673" mass="75168">MKRTADDQSSQGQRNTYKRAKSIQACANCRKHKVRCDPPSREEGTTSSRKCHRCKVLDLPCSFGDSDSLPPPSTSTQPTASTSNIVSRPSSASTSASRSSPSHAQQPPSLPPVAFARALTPESLLPKSEEPWGVPADGSVFDWTAMPLLAISEMTRPKAPTLRATAPNVGDVSIETVLTNEQITYLLDIFQTQYSPWLHLPVAHDRLRSPFLDLVRCMVASRHLDNTIRASVVSRLEKLTEDAYLQQIFNAVPSEESIQALLIFSLWAPVGDFKRQDNRDNRLLAASTVSVAENLSMSQTYTFVAHLKAEADNLGGNVSPEKKQALNQAKDKARLWASISSAEALLCLGTERKPTSVTAEARTPDGASYTPPLTSLEGARLTRLLQLTRLLELTQEATNIRLEDAQSFDPFFKETFTVLARLTGLHRRMTPLPIICPYESFTFHIMVVYSHCCRLLVLLHFTRELRRIYHRPDSDIPWYNIRHNGIPFAMEWFREATLSAEAVFNQLLSRPDPAALATAPDHLFTLITFSAAILLWGKTSVLSSHNNVLGGYSDTTLNMTVDLLRKIENARTHADLIAECQRIYYDRLKQQHGSDFAFRLYQKKKRSPFQILRGEESAELAQDERQSGGLWPNFSDNDLDLDLDGIANGYSGYSDFWPTFLSNLNTHSDLISG</sequence>
<dbReference type="Pfam" id="PF00172">
    <property type="entry name" value="Zn_clus"/>
    <property type="match status" value="1"/>
</dbReference>
<dbReference type="PANTHER" id="PTHR31845">
    <property type="entry name" value="FINGER DOMAIN PROTEIN, PUTATIVE-RELATED"/>
    <property type="match status" value="1"/>
</dbReference>
<feature type="region of interest" description="Disordered" evidence="6">
    <location>
        <begin position="65"/>
        <end position="111"/>
    </location>
</feature>
<dbReference type="Proteomes" id="UP000305067">
    <property type="component" value="Unassembled WGS sequence"/>
</dbReference>
<dbReference type="InterPro" id="IPR001138">
    <property type="entry name" value="Zn2Cys6_DnaBD"/>
</dbReference>
<dbReference type="SUPFAM" id="SSF57701">
    <property type="entry name" value="Zn2/Cys6 DNA-binding domain"/>
    <property type="match status" value="1"/>
</dbReference>
<evidence type="ECO:0000256" key="5">
    <source>
        <dbReference type="ARBA" id="ARBA00023242"/>
    </source>
</evidence>
<dbReference type="STRING" id="1884261.A0A5C3QV90"/>
<dbReference type="PANTHER" id="PTHR31845:SF17">
    <property type="entry name" value="ZN(II)2CYS6 TRANSCRIPTION FACTOR (EUROFUNG)"/>
    <property type="match status" value="1"/>
</dbReference>
<dbReference type="PROSITE" id="PS50048">
    <property type="entry name" value="ZN2_CY6_FUNGAL_2"/>
    <property type="match status" value="1"/>
</dbReference>
<dbReference type="Gene3D" id="4.10.240.10">
    <property type="entry name" value="Zn(2)-C6 fungal-type DNA-binding domain"/>
    <property type="match status" value="1"/>
</dbReference>
<dbReference type="AlphaFoldDB" id="A0A5C3QV90"/>
<dbReference type="EMBL" id="ML178816">
    <property type="protein sequence ID" value="TFL05906.1"/>
    <property type="molecule type" value="Genomic_DNA"/>
</dbReference>
<evidence type="ECO:0000256" key="3">
    <source>
        <dbReference type="ARBA" id="ARBA00023125"/>
    </source>
</evidence>
<dbReference type="GO" id="GO:0005634">
    <property type="term" value="C:nucleus"/>
    <property type="evidence" value="ECO:0007669"/>
    <property type="project" value="UniProtKB-SubCell"/>
</dbReference>
<feature type="region of interest" description="Disordered" evidence="6">
    <location>
        <begin position="1"/>
        <end position="22"/>
    </location>
</feature>
<organism evidence="8 9">
    <name type="scientific">Pterulicium gracile</name>
    <dbReference type="NCBI Taxonomy" id="1884261"/>
    <lineage>
        <taxon>Eukaryota</taxon>
        <taxon>Fungi</taxon>
        <taxon>Dikarya</taxon>
        <taxon>Basidiomycota</taxon>
        <taxon>Agaricomycotina</taxon>
        <taxon>Agaricomycetes</taxon>
        <taxon>Agaricomycetidae</taxon>
        <taxon>Agaricales</taxon>
        <taxon>Pleurotineae</taxon>
        <taxon>Pterulaceae</taxon>
        <taxon>Pterulicium</taxon>
    </lineage>
</organism>